<reference evidence="1" key="1">
    <citation type="submission" date="2024-09" db="EMBL/GenBank/DDBJ databases">
        <title>Black Yeasts Isolated from many extreme environments.</title>
        <authorList>
            <person name="Coleine C."/>
            <person name="Stajich J.E."/>
            <person name="Selbmann L."/>
        </authorList>
    </citation>
    <scope>NUCLEOTIDE SEQUENCE</scope>
    <source>
        <strain evidence="1">CCFEE 5737</strain>
    </source>
</reference>
<evidence type="ECO:0000313" key="1">
    <source>
        <dbReference type="EMBL" id="KAK3073665.1"/>
    </source>
</evidence>
<gene>
    <name evidence="1" type="ORF">LTS18_014401</name>
</gene>
<sequence>MTSWDLLYHLLRANFDDVKSEHAEVPAVQGGEGDGRYEYGCQVTGLHDLGAGKGIEVNFIKKDEPESTTTADLLIAADGASSTVRSLLLPDVKRTYAGYVAWRGTVPETKLSKIAASIFVETMTIFWAPGHLILTYLIPGRAGSLETGERLANWVWYCDYIDGSPEHTELMTDVDGKLHRFTVPVGKIASSVWEKQKECARKVLPPQFVELVESTHVPFVQAITDVIAPQCSFYEGRVLLLGDALAGFRPHTAASTSQAAFDAMLLAELIQGNIALKEFEKRCMNYAENVSRSGVQIGNRSQLGQHPRPG</sequence>
<evidence type="ECO:0000313" key="2">
    <source>
        <dbReference type="Proteomes" id="UP001186974"/>
    </source>
</evidence>
<accession>A0ACC3DGU3</accession>
<organism evidence="1 2">
    <name type="scientific">Coniosporium uncinatum</name>
    <dbReference type="NCBI Taxonomy" id="93489"/>
    <lineage>
        <taxon>Eukaryota</taxon>
        <taxon>Fungi</taxon>
        <taxon>Dikarya</taxon>
        <taxon>Ascomycota</taxon>
        <taxon>Pezizomycotina</taxon>
        <taxon>Dothideomycetes</taxon>
        <taxon>Dothideomycetes incertae sedis</taxon>
        <taxon>Coniosporium</taxon>
    </lineage>
</organism>
<comment type="caution">
    <text evidence="1">The sequence shown here is derived from an EMBL/GenBank/DDBJ whole genome shotgun (WGS) entry which is preliminary data.</text>
</comment>
<dbReference type="EMBL" id="JAWDJW010004602">
    <property type="protein sequence ID" value="KAK3073665.1"/>
    <property type="molecule type" value="Genomic_DNA"/>
</dbReference>
<keyword evidence="2" id="KW-1185">Reference proteome</keyword>
<proteinExistence type="predicted"/>
<dbReference type="Proteomes" id="UP001186974">
    <property type="component" value="Unassembled WGS sequence"/>
</dbReference>
<protein>
    <submittedName>
        <fullName evidence="1">Uncharacterized protein</fullName>
    </submittedName>
</protein>
<name>A0ACC3DGU3_9PEZI</name>